<evidence type="ECO:0000313" key="3">
    <source>
        <dbReference type="EMBL" id="KAF2649226.1"/>
    </source>
</evidence>
<dbReference type="AlphaFoldDB" id="A0A6A6SMZ7"/>
<dbReference type="InterPro" id="IPR053206">
    <property type="entry name" value="Dimeric_xanthone_biosynth"/>
</dbReference>
<dbReference type="OrthoDB" id="10044044at2759"/>
<accession>A0A6A6SMZ7</accession>
<reference evidence="3" key="1">
    <citation type="journal article" date="2020" name="Stud. Mycol.">
        <title>101 Dothideomycetes genomes: a test case for predicting lifestyles and emergence of pathogens.</title>
        <authorList>
            <person name="Haridas S."/>
            <person name="Albert R."/>
            <person name="Binder M."/>
            <person name="Bloem J."/>
            <person name="Labutti K."/>
            <person name="Salamov A."/>
            <person name="Andreopoulos B."/>
            <person name="Baker S."/>
            <person name="Barry K."/>
            <person name="Bills G."/>
            <person name="Bluhm B."/>
            <person name="Cannon C."/>
            <person name="Castanera R."/>
            <person name="Culley D."/>
            <person name="Daum C."/>
            <person name="Ezra D."/>
            <person name="Gonzalez J."/>
            <person name="Henrissat B."/>
            <person name="Kuo A."/>
            <person name="Liang C."/>
            <person name="Lipzen A."/>
            <person name="Lutzoni F."/>
            <person name="Magnuson J."/>
            <person name="Mondo S."/>
            <person name="Nolan M."/>
            <person name="Ohm R."/>
            <person name="Pangilinan J."/>
            <person name="Park H.-J."/>
            <person name="Ramirez L."/>
            <person name="Alfaro M."/>
            <person name="Sun H."/>
            <person name="Tritt A."/>
            <person name="Yoshinaga Y."/>
            <person name="Zwiers L.-H."/>
            <person name="Turgeon B."/>
            <person name="Goodwin S."/>
            <person name="Spatafora J."/>
            <person name="Crous P."/>
            <person name="Grigoriev I."/>
        </authorList>
    </citation>
    <scope>NUCLEOTIDE SEQUENCE</scope>
    <source>
        <strain evidence="3">CBS 122681</strain>
    </source>
</reference>
<proteinExistence type="predicted"/>
<dbReference type="Pfam" id="PF01814">
    <property type="entry name" value="Hemerythrin"/>
    <property type="match status" value="1"/>
</dbReference>
<feature type="region of interest" description="Disordered" evidence="1">
    <location>
        <begin position="1"/>
        <end position="20"/>
    </location>
</feature>
<evidence type="ECO:0000313" key="4">
    <source>
        <dbReference type="Proteomes" id="UP000799324"/>
    </source>
</evidence>
<dbReference type="PANTHER" id="PTHR38048">
    <property type="entry name" value="EXPRESSED PROTEIN"/>
    <property type="match status" value="1"/>
</dbReference>
<dbReference type="InterPro" id="IPR012312">
    <property type="entry name" value="Hemerythrin-like"/>
</dbReference>
<organism evidence="3 4">
    <name type="scientific">Lophiostoma macrostomum CBS 122681</name>
    <dbReference type="NCBI Taxonomy" id="1314788"/>
    <lineage>
        <taxon>Eukaryota</taxon>
        <taxon>Fungi</taxon>
        <taxon>Dikarya</taxon>
        <taxon>Ascomycota</taxon>
        <taxon>Pezizomycotina</taxon>
        <taxon>Dothideomycetes</taxon>
        <taxon>Pleosporomycetidae</taxon>
        <taxon>Pleosporales</taxon>
        <taxon>Lophiostomataceae</taxon>
        <taxon>Lophiostoma</taxon>
    </lineage>
</organism>
<sequence length="185" mass="21782">MASEQMDQNGKSAEQISEEERLPKLSAAEFKAYNHMAEHMDYFHNHFRQTWTVLMGACESQKRPQGMSIRQFLAVSDQFVSQLSLHHGIEEQHLFPFLARKMPAFRKELELLTQHKQIHAGLDELSDYVRDCRTGEKELRLSELKGILDTFGTVLWQHLDDEVKQLGAENMRKYWTIEEMRRMPM</sequence>
<name>A0A6A6SMZ7_9PLEO</name>
<protein>
    <recommendedName>
        <fullName evidence="2">Hemerythrin-like domain-containing protein</fullName>
    </recommendedName>
</protein>
<gene>
    <name evidence="3" type="ORF">K491DRAFT_698277</name>
</gene>
<evidence type="ECO:0000259" key="2">
    <source>
        <dbReference type="Pfam" id="PF01814"/>
    </source>
</evidence>
<dbReference type="Proteomes" id="UP000799324">
    <property type="component" value="Unassembled WGS sequence"/>
</dbReference>
<keyword evidence="4" id="KW-1185">Reference proteome</keyword>
<dbReference type="EMBL" id="MU004501">
    <property type="protein sequence ID" value="KAF2649226.1"/>
    <property type="molecule type" value="Genomic_DNA"/>
</dbReference>
<feature type="domain" description="Hemerythrin-like" evidence="2">
    <location>
        <begin position="36"/>
        <end position="164"/>
    </location>
</feature>
<dbReference type="PANTHER" id="PTHR38048:SF1">
    <property type="entry name" value="HEMERYTHRIN-LIKE DOMAIN-CONTAINING PROTEIN"/>
    <property type="match status" value="1"/>
</dbReference>
<feature type="compositionally biased region" description="Polar residues" evidence="1">
    <location>
        <begin position="1"/>
        <end position="15"/>
    </location>
</feature>
<dbReference type="Gene3D" id="1.20.120.520">
    <property type="entry name" value="nmb1532 protein domain like"/>
    <property type="match status" value="1"/>
</dbReference>
<evidence type="ECO:0000256" key="1">
    <source>
        <dbReference type="SAM" id="MobiDB-lite"/>
    </source>
</evidence>
<dbReference type="CDD" id="cd12108">
    <property type="entry name" value="Hr-like"/>
    <property type="match status" value="1"/>
</dbReference>